<keyword evidence="1" id="KW-0175">Coiled coil</keyword>
<proteinExistence type="predicted"/>
<evidence type="ECO:0000313" key="3">
    <source>
        <dbReference type="EMBL" id="QDZ21277.1"/>
    </source>
</evidence>
<feature type="compositionally biased region" description="Basic and acidic residues" evidence="2">
    <location>
        <begin position="21"/>
        <end position="30"/>
    </location>
</feature>
<dbReference type="AlphaFoldDB" id="A0A5B8MLB6"/>
<keyword evidence="4" id="KW-1185">Reference proteome</keyword>
<organism evidence="3 4">
    <name type="scientific">Chloropicon primus</name>
    <dbReference type="NCBI Taxonomy" id="1764295"/>
    <lineage>
        <taxon>Eukaryota</taxon>
        <taxon>Viridiplantae</taxon>
        <taxon>Chlorophyta</taxon>
        <taxon>Chloropicophyceae</taxon>
        <taxon>Chloropicales</taxon>
        <taxon>Chloropicaceae</taxon>
        <taxon>Chloropicon</taxon>
    </lineage>
</organism>
<sequence length="303" mass="33750">MVGRKGRGGVASSLSSCSSRRGGEGLARENRIVRRRCPESGGISRRRAARSDQQGLEAYEEAYGVSLTKEEERERIRQVVELLNSGSSLEDAVREGVGSGRVDRKTLAVLHRRVHGERRGEAEEGGAAMQRALSILYDKLATEYQKRNLSPTMKLLGECLDVLLDADADEEAGEGGDGDGETRGLLRVKGLLDESFLQADLGLDPISAASVFARAESDEKLQAEIDSYLDGKLQKDTFVTEVEERLEALRAEFREMEREEQEAARGSEWIEGVERRNHSRTQKMQRDRIIKYVTYILDLAQSC</sequence>
<evidence type="ECO:0000256" key="1">
    <source>
        <dbReference type="SAM" id="Coils"/>
    </source>
</evidence>
<gene>
    <name evidence="3" type="ORF">A3770_05p37950</name>
</gene>
<reference evidence="3 4" key="1">
    <citation type="submission" date="2018-07" db="EMBL/GenBank/DDBJ databases">
        <title>The complete nuclear genome of the prasinophyte Chloropicon primus (CCMP1205).</title>
        <authorList>
            <person name="Pombert J.-F."/>
            <person name="Otis C."/>
            <person name="Turmel M."/>
            <person name="Lemieux C."/>
        </authorList>
    </citation>
    <scope>NUCLEOTIDE SEQUENCE [LARGE SCALE GENOMIC DNA]</scope>
    <source>
        <strain evidence="3 4">CCMP1205</strain>
    </source>
</reference>
<feature type="region of interest" description="Disordered" evidence="2">
    <location>
        <begin position="1"/>
        <end position="30"/>
    </location>
</feature>
<name>A0A5B8MLB6_9CHLO</name>
<evidence type="ECO:0000313" key="4">
    <source>
        <dbReference type="Proteomes" id="UP000316726"/>
    </source>
</evidence>
<protein>
    <submittedName>
        <fullName evidence="3">Uncharacterized protein</fullName>
    </submittedName>
</protein>
<feature type="compositionally biased region" description="Low complexity" evidence="2">
    <location>
        <begin position="10"/>
        <end position="20"/>
    </location>
</feature>
<accession>A0A5B8MLB6</accession>
<dbReference type="Proteomes" id="UP000316726">
    <property type="component" value="Chromosome 5"/>
</dbReference>
<evidence type="ECO:0000256" key="2">
    <source>
        <dbReference type="SAM" id="MobiDB-lite"/>
    </source>
</evidence>
<feature type="coiled-coil region" evidence="1">
    <location>
        <begin position="239"/>
        <end position="266"/>
    </location>
</feature>
<dbReference type="EMBL" id="CP031038">
    <property type="protein sequence ID" value="QDZ21277.1"/>
    <property type="molecule type" value="Genomic_DNA"/>
</dbReference>